<keyword evidence="3" id="KW-1185">Reference proteome</keyword>
<evidence type="ECO:0000256" key="1">
    <source>
        <dbReference type="SAM" id="SignalP"/>
    </source>
</evidence>
<reference evidence="2 3" key="1">
    <citation type="submission" date="2020-08" db="EMBL/GenBank/DDBJ databases">
        <title>Functional genomics of gut bacteria from endangered species of beetles.</title>
        <authorList>
            <person name="Carlos-Shanley C."/>
        </authorList>
    </citation>
    <scope>NUCLEOTIDE SEQUENCE [LARGE SCALE GENOMIC DNA]</scope>
    <source>
        <strain evidence="2 3">S00136</strain>
    </source>
</reference>
<evidence type="ECO:0000313" key="3">
    <source>
        <dbReference type="Proteomes" id="UP000589738"/>
    </source>
</evidence>
<comment type="caution">
    <text evidence="2">The sequence shown here is derived from an EMBL/GenBank/DDBJ whole genome shotgun (WGS) entry which is preliminary data.</text>
</comment>
<name>A0A841NCU2_9FLAO</name>
<dbReference type="RefSeq" id="WP_184163005.1">
    <property type="nucleotide sequence ID" value="NZ_JACHLC010000002.1"/>
</dbReference>
<gene>
    <name evidence="2" type="ORF">HNP36_002226</name>
</gene>
<dbReference type="Proteomes" id="UP000589738">
    <property type="component" value="Unassembled WGS sequence"/>
</dbReference>
<proteinExistence type="predicted"/>
<feature type="chain" id="PRO_5032825187" evidence="1">
    <location>
        <begin position="19"/>
        <end position="461"/>
    </location>
</feature>
<dbReference type="EMBL" id="JACHLC010000002">
    <property type="protein sequence ID" value="MBB6371150.1"/>
    <property type="molecule type" value="Genomic_DNA"/>
</dbReference>
<sequence length="461" mass="48744">MKKTLFLPALFASIAAFSQIGINTSSPAATLDITAKNATGTSANVDGLLVPRVDRQRAQSMVNVTNSTLIYVNDVTTGTQTGTATNIDAVGYYYFDETNVWTKLKETGVSATGINIYNNDGTLISNRTVNMDGRTLNFVGNTIDSRIGIDGLDSRAKLNVNGYIQFSQDSDWGVGKAFVVAGQKYGLTQVGSPQVGTGNSPGTRIYTSGANTQGHISFGKYISDTAFTEWARFAHNTGNFGINTSVPTERLHNNGNVRLQGLPLNGAINAINTTSVGGVSSSQNQTFTATRTLVSDTNGVLGYISGVPTITEPGSQTLNYARSVTSPINSSTPANSEVTIGNISIRFNGTSSSAANIEYKVSQSNHVTILYHKGGNGGTNLEEWGRQASVAGTWYSFTGEIGNATRDINPSNRDIAYAIITLHNSKDVYRVTANVNGDIAASGSVPSVASSVTLFVEKFSL</sequence>
<keyword evidence="1" id="KW-0732">Signal</keyword>
<accession>A0A841NCU2</accession>
<organism evidence="2 3">
    <name type="scientific">Chryseobacterium shigense</name>
    <dbReference type="NCBI Taxonomy" id="297244"/>
    <lineage>
        <taxon>Bacteria</taxon>
        <taxon>Pseudomonadati</taxon>
        <taxon>Bacteroidota</taxon>
        <taxon>Flavobacteriia</taxon>
        <taxon>Flavobacteriales</taxon>
        <taxon>Weeksellaceae</taxon>
        <taxon>Chryseobacterium group</taxon>
        <taxon>Chryseobacterium</taxon>
    </lineage>
</organism>
<dbReference type="AlphaFoldDB" id="A0A841NCU2"/>
<feature type="signal peptide" evidence="1">
    <location>
        <begin position="1"/>
        <end position="18"/>
    </location>
</feature>
<evidence type="ECO:0000313" key="2">
    <source>
        <dbReference type="EMBL" id="MBB6371150.1"/>
    </source>
</evidence>
<protein>
    <submittedName>
        <fullName evidence="2">Uncharacterized protein</fullName>
    </submittedName>
</protein>